<dbReference type="EC" id="2.5.1.3" evidence="10"/>
<dbReference type="GO" id="GO:0004789">
    <property type="term" value="F:thiamine-phosphate diphosphorylase activity"/>
    <property type="evidence" value="ECO:0007669"/>
    <property type="project" value="UniProtKB-UniRule"/>
</dbReference>
<evidence type="ECO:0000259" key="13">
    <source>
        <dbReference type="Pfam" id="PF02581"/>
    </source>
</evidence>
<keyword evidence="6 10" id="KW-0784">Thiamine biosynthesis</keyword>
<dbReference type="EMBL" id="CP032382">
    <property type="protein sequence ID" value="AYB31532.1"/>
    <property type="molecule type" value="Genomic_DNA"/>
</dbReference>
<feature type="binding site" evidence="10">
    <location>
        <position position="92"/>
    </location>
    <ligand>
        <name>Mg(2+)</name>
        <dbReference type="ChEBI" id="CHEBI:18420"/>
    </ligand>
</feature>
<dbReference type="InterPro" id="IPR022998">
    <property type="entry name" value="ThiamineP_synth_TenI"/>
</dbReference>
<feature type="binding site" evidence="10">
    <location>
        <position position="111"/>
    </location>
    <ligand>
        <name>4-amino-2-methyl-5-(diphosphooxymethyl)pyrimidine</name>
        <dbReference type="ChEBI" id="CHEBI:57841"/>
    </ligand>
</feature>
<comment type="cofactor">
    <cofactor evidence="10">
        <name>Mg(2+)</name>
        <dbReference type="ChEBI" id="CHEBI:18420"/>
    </cofactor>
    <text evidence="10">Binds 1 Mg(2+) ion per subunit.</text>
</comment>
<comment type="catalytic activity">
    <reaction evidence="7 10 11">
        <text>4-methyl-5-(2-phosphooxyethyl)-thiazole + 4-amino-2-methyl-5-(diphosphooxymethyl)pyrimidine + H(+) = thiamine phosphate + diphosphate</text>
        <dbReference type="Rhea" id="RHEA:22328"/>
        <dbReference type="ChEBI" id="CHEBI:15378"/>
        <dbReference type="ChEBI" id="CHEBI:33019"/>
        <dbReference type="ChEBI" id="CHEBI:37575"/>
        <dbReference type="ChEBI" id="CHEBI:57841"/>
        <dbReference type="ChEBI" id="CHEBI:58296"/>
        <dbReference type="EC" id="2.5.1.3"/>
    </reaction>
</comment>
<dbReference type="PANTHER" id="PTHR20857:SF23">
    <property type="entry name" value="THIAMINE BIOSYNTHETIC BIFUNCTIONAL ENZYME"/>
    <property type="match status" value="1"/>
</dbReference>
<dbReference type="FunFam" id="3.20.20.70:FF:000096">
    <property type="entry name" value="Thiamine-phosphate synthase"/>
    <property type="match status" value="1"/>
</dbReference>
<feature type="binding site" evidence="10">
    <location>
        <begin position="188"/>
        <end position="189"/>
    </location>
    <ligand>
        <name>2-[(2R,5Z)-2-carboxy-4-methylthiazol-5(2H)-ylidene]ethyl phosphate</name>
        <dbReference type="ChEBI" id="CHEBI:62899"/>
    </ligand>
</feature>
<evidence type="ECO:0000256" key="10">
    <source>
        <dbReference type="HAMAP-Rule" id="MF_00097"/>
    </source>
</evidence>
<evidence type="ECO:0000256" key="3">
    <source>
        <dbReference type="ARBA" id="ARBA00022679"/>
    </source>
</evidence>
<dbReference type="NCBIfam" id="TIGR00693">
    <property type="entry name" value="thiE"/>
    <property type="match status" value="1"/>
</dbReference>
<evidence type="ECO:0000256" key="11">
    <source>
        <dbReference type="RuleBase" id="RU003826"/>
    </source>
</evidence>
<dbReference type="InterPro" id="IPR034291">
    <property type="entry name" value="TMP_synthase"/>
</dbReference>
<proteinExistence type="inferred from homology"/>
<feature type="binding site" evidence="10">
    <location>
        <position position="73"/>
    </location>
    <ligand>
        <name>Mg(2+)</name>
        <dbReference type="ChEBI" id="CHEBI:18420"/>
    </ligand>
</feature>
<dbReference type="GO" id="GO:0005737">
    <property type="term" value="C:cytoplasm"/>
    <property type="evidence" value="ECO:0007669"/>
    <property type="project" value="TreeGrafter"/>
</dbReference>
<feature type="domain" description="Thiamine phosphate synthase/TenI" evidence="13">
    <location>
        <begin position="10"/>
        <end position="191"/>
    </location>
</feature>
<dbReference type="HAMAP" id="MF_00097">
    <property type="entry name" value="TMP_synthase"/>
    <property type="match status" value="1"/>
</dbReference>
<dbReference type="InterPro" id="IPR036206">
    <property type="entry name" value="ThiamineP_synth_sf"/>
</dbReference>
<comment type="pathway">
    <text evidence="2 10 12">Cofactor biosynthesis; thiamine diphosphate biosynthesis; thiamine phosphate from 4-amino-2-methyl-5-diphosphomethylpyrimidine and 4-methyl-5-(2-phosphoethyl)-thiazole: step 1/1.</text>
</comment>
<dbReference type="AlphaFoldDB" id="A0A385SKW8"/>
<dbReference type="GO" id="GO:0000287">
    <property type="term" value="F:magnesium ion binding"/>
    <property type="evidence" value="ECO:0007669"/>
    <property type="project" value="UniProtKB-UniRule"/>
</dbReference>
<sequence>MHHREFPYRLYLVTDEKACLGRDLIKVTEAAVKGGIDLVQIREKDLNQKAFLEKAWRLKEMLDRYQVPLIVNDNLSVAQACFAAGIHVGNSDLSPVEIRKEWPARCIVGYSIEDESQVTSVAASHADYLGISPVFSTPTKTDTVTEWGLDGIRKIRSLCTKPLVAIGGIKSENAFAVMTAGADCLAVVSAICSASDPARAAETIRMEIEKALK</sequence>
<name>A0A385SKW8_9BACT</name>
<keyword evidence="4 10" id="KW-0479">Metal-binding</keyword>
<evidence type="ECO:0000256" key="7">
    <source>
        <dbReference type="ARBA" id="ARBA00047334"/>
    </source>
</evidence>
<dbReference type="PANTHER" id="PTHR20857">
    <property type="entry name" value="THIAMINE-PHOSPHATE PYROPHOSPHORYLASE"/>
    <property type="match status" value="1"/>
</dbReference>
<dbReference type="InterPro" id="IPR013785">
    <property type="entry name" value="Aldolase_TIM"/>
</dbReference>
<evidence type="ECO:0000313" key="14">
    <source>
        <dbReference type="EMBL" id="AYB31532.1"/>
    </source>
</evidence>
<protein>
    <recommendedName>
        <fullName evidence="10">Thiamine-phosphate synthase</fullName>
        <shortName evidence="10">TP synthase</shortName>
        <shortName evidence="10">TPS</shortName>
        <ecNumber evidence="10">2.5.1.3</ecNumber>
    </recommendedName>
    <alternativeName>
        <fullName evidence="10">Thiamine-phosphate pyrophosphorylase</fullName>
        <shortName evidence="10">TMP pyrophosphorylase</shortName>
        <shortName evidence="10">TMP-PPase</shortName>
    </alternativeName>
</protein>
<evidence type="ECO:0000256" key="1">
    <source>
        <dbReference type="ARBA" id="ARBA00003814"/>
    </source>
</evidence>
<comment type="catalytic activity">
    <reaction evidence="8 10 11">
        <text>2-(2-carboxy-4-methylthiazol-5-yl)ethyl phosphate + 4-amino-2-methyl-5-(diphosphooxymethyl)pyrimidine + 2 H(+) = thiamine phosphate + CO2 + diphosphate</text>
        <dbReference type="Rhea" id="RHEA:47848"/>
        <dbReference type="ChEBI" id="CHEBI:15378"/>
        <dbReference type="ChEBI" id="CHEBI:16526"/>
        <dbReference type="ChEBI" id="CHEBI:33019"/>
        <dbReference type="ChEBI" id="CHEBI:37575"/>
        <dbReference type="ChEBI" id="CHEBI:57841"/>
        <dbReference type="ChEBI" id="CHEBI:62890"/>
        <dbReference type="EC" id="2.5.1.3"/>
    </reaction>
</comment>
<feature type="binding site" evidence="10">
    <location>
        <position position="168"/>
    </location>
    <ligand>
        <name>2-[(2R,5Z)-2-carboxy-4-methylthiazol-5(2H)-ylidene]ethyl phosphate</name>
        <dbReference type="ChEBI" id="CHEBI:62899"/>
    </ligand>
</feature>
<keyword evidence="3 10" id="KW-0808">Transferase</keyword>
<evidence type="ECO:0000256" key="8">
    <source>
        <dbReference type="ARBA" id="ARBA00047851"/>
    </source>
</evidence>
<feature type="binding site" evidence="10">
    <location>
        <position position="72"/>
    </location>
    <ligand>
        <name>4-amino-2-methyl-5-(diphosphooxymethyl)pyrimidine</name>
        <dbReference type="ChEBI" id="CHEBI:57841"/>
    </ligand>
</feature>
<dbReference type="GO" id="GO:0009228">
    <property type="term" value="P:thiamine biosynthetic process"/>
    <property type="evidence" value="ECO:0007669"/>
    <property type="project" value="UniProtKB-KW"/>
</dbReference>
<comment type="catalytic activity">
    <reaction evidence="9 10 11">
        <text>2-[(2R,5Z)-2-carboxy-4-methylthiazol-5(2H)-ylidene]ethyl phosphate + 4-amino-2-methyl-5-(diphosphooxymethyl)pyrimidine + 2 H(+) = thiamine phosphate + CO2 + diphosphate</text>
        <dbReference type="Rhea" id="RHEA:47844"/>
        <dbReference type="ChEBI" id="CHEBI:15378"/>
        <dbReference type="ChEBI" id="CHEBI:16526"/>
        <dbReference type="ChEBI" id="CHEBI:33019"/>
        <dbReference type="ChEBI" id="CHEBI:37575"/>
        <dbReference type="ChEBI" id="CHEBI:57841"/>
        <dbReference type="ChEBI" id="CHEBI:62899"/>
        <dbReference type="EC" id="2.5.1.3"/>
    </reaction>
</comment>
<dbReference type="CDD" id="cd00564">
    <property type="entry name" value="TMP_TenI"/>
    <property type="match status" value="1"/>
</dbReference>
<evidence type="ECO:0000256" key="12">
    <source>
        <dbReference type="RuleBase" id="RU004253"/>
    </source>
</evidence>
<dbReference type="Gene3D" id="3.20.20.70">
    <property type="entry name" value="Aldolase class I"/>
    <property type="match status" value="1"/>
</dbReference>
<dbReference type="Pfam" id="PF02581">
    <property type="entry name" value="TMP-TENI"/>
    <property type="match status" value="1"/>
</dbReference>
<evidence type="ECO:0000256" key="9">
    <source>
        <dbReference type="ARBA" id="ARBA00047883"/>
    </source>
</evidence>
<dbReference type="GO" id="GO:0009229">
    <property type="term" value="P:thiamine diphosphate biosynthetic process"/>
    <property type="evidence" value="ECO:0007669"/>
    <property type="project" value="UniProtKB-UniRule"/>
</dbReference>
<dbReference type="OrthoDB" id="9812206at2"/>
<feature type="binding site" evidence="10">
    <location>
        <position position="140"/>
    </location>
    <ligand>
        <name>4-amino-2-methyl-5-(diphosphooxymethyl)pyrimidine</name>
        <dbReference type="ChEBI" id="CHEBI:57841"/>
    </ligand>
</feature>
<dbReference type="RefSeq" id="WP_119754803.1">
    <property type="nucleotide sequence ID" value="NZ_CP032382.1"/>
</dbReference>
<evidence type="ECO:0000256" key="5">
    <source>
        <dbReference type="ARBA" id="ARBA00022842"/>
    </source>
</evidence>
<reference evidence="15" key="1">
    <citation type="submission" date="2018-09" db="EMBL/GenBank/DDBJ databases">
        <title>Chryseolinea sp. KIS68-18 isolated from soil.</title>
        <authorList>
            <person name="Weon H.-Y."/>
            <person name="Kwon S.-W."/>
            <person name="Lee S.A."/>
        </authorList>
    </citation>
    <scope>NUCLEOTIDE SEQUENCE [LARGE SCALE GENOMIC DNA]</scope>
    <source>
        <strain evidence="15">KIS68-18</strain>
    </source>
</reference>
<evidence type="ECO:0000256" key="6">
    <source>
        <dbReference type="ARBA" id="ARBA00022977"/>
    </source>
</evidence>
<comment type="similarity">
    <text evidence="10 11">Belongs to the thiamine-phosphate synthase family.</text>
</comment>
<dbReference type="SUPFAM" id="SSF51391">
    <property type="entry name" value="Thiamin phosphate synthase"/>
    <property type="match status" value="1"/>
</dbReference>
<keyword evidence="5 10" id="KW-0460">Magnesium</keyword>
<evidence type="ECO:0000256" key="4">
    <source>
        <dbReference type="ARBA" id="ARBA00022723"/>
    </source>
</evidence>
<feature type="binding site" evidence="10">
    <location>
        <begin position="40"/>
        <end position="44"/>
    </location>
    <ligand>
        <name>4-amino-2-methyl-5-(diphosphooxymethyl)pyrimidine</name>
        <dbReference type="ChEBI" id="CHEBI:57841"/>
    </ligand>
</feature>
<dbReference type="KEGG" id="chk:D4L85_13530"/>
<evidence type="ECO:0000256" key="2">
    <source>
        <dbReference type="ARBA" id="ARBA00005165"/>
    </source>
</evidence>
<organism evidence="14 15">
    <name type="scientific">Chryseolinea soli</name>
    <dbReference type="NCBI Taxonomy" id="2321403"/>
    <lineage>
        <taxon>Bacteria</taxon>
        <taxon>Pseudomonadati</taxon>
        <taxon>Bacteroidota</taxon>
        <taxon>Cytophagia</taxon>
        <taxon>Cytophagales</taxon>
        <taxon>Fulvivirgaceae</taxon>
        <taxon>Chryseolinea</taxon>
    </lineage>
</organism>
<evidence type="ECO:0000313" key="15">
    <source>
        <dbReference type="Proteomes" id="UP000266183"/>
    </source>
</evidence>
<dbReference type="UniPathway" id="UPA00060">
    <property type="reaction ID" value="UER00141"/>
</dbReference>
<gene>
    <name evidence="10 14" type="primary">thiE</name>
    <name evidence="14" type="ORF">D4L85_13530</name>
</gene>
<accession>A0A385SKW8</accession>
<keyword evidence="15" id="KW-1185">Reference proteome</keyword>
<comment type="function">
    <text evidence="1 10">Condenses 4-methyl-5-(beta-hydroxyethyl)thiazole monophosphate (THZ-P) and 2-methyl-4-amino-5-hydroxymethyl pyrimidine pyrophosphate (HMP-PP) to form thiamine monophosphate (TMP).</text>
</comment>
<dbReference type="Proteomes" id="UP000266183">
    <property type="component" value="Chromosome"/>
</dbReference>
<feature type="binding site" evidence="10">
    <location>
        <begin position="137"/>
        <end position="139"/>
    </location>
    <ligand>
        <name>2-[(2R,5Z)-2-carboxy-4-methylthiazol-5(2H)-ylidene]ethyl phosphate</name>
        <dbReference type="ChEBI" id="CHEBI:62899"/>
    </ligand>
</feature>